<geneLocation type="plasmid" evidence="1">
    <name>pZY5</name>
</geneLocation>
<evidence type="ECO:0000313" key="1">
    <source>
        <dbReference type="EMBL" id="ACS44819.1"/>
    </source>
</evidence>
<accession>C6JUD6</accession>
<name>C6JUD6_VIBPH</name>
<dbReference type="EMBL" id="GQ131302">
    <property type="protein sequence ID" value="ACS44819.1"/>
    <property type="molecule type" value="Genomic_DNA"/>
</dbReference>
<dbReference type="AlphaFoldDB" id="C6JUD6"/>
<protein>
    <submittedName>
        <fullName evidence="1">Hypotherical protein</fullName>
    </submittedName>
</protein>
<sequence length="83" mass="9533">MTFHTTRGNTMSDRQSVFREILTSYHAYADEPEKQRVMAVQSALEIIKADVAASGERKVYNIEQNMDKLSEYADAIQEALKKY</sequence>
<proteinExistence type="predicted"/>
<keyword evidence="1" id="KW-0614">Plasmid</keyword>
<reference evidence="1" key="1">
    <citation type="submission" date="2009-05" db="EMBL/GenBank/DDBJ databases">
        <title>Characterization of a cryptic plasmid from the Gram-negative halophilic bacterium Vibrio parahaemolyticus strain A5-5.</title>
        <authorList>
            <person name="Wu Z.Y."/>
            <person name="Chen X.L."/>
            <person name="Zhang Y.Z."/>
        </authorList>
    </citation>
    <scope>NUCLEOTIDE SEQUENCE</scope>
    <source>
        <strain evidence="1">A5-5</strain>
        <plasmid evidence="1">pZY5</plasmid>
    </source>
</reference>
<organism evidence="1">
    <name type="scientific">Vibrio parahaemolyticus</name>
    <dbReference type="NCBI Taxonomy" id="670"/>
    <lineage>
        <taxon>Bacteria</taxon>
        <taxon>Pseudomonadati</taxon>
        <taxon>Pseudomonadota</taxon>
        <taxon>Gammaproteobacteria</taxon>
        <taxon>Vibrionales</taxon>
        <taxon>Vibrionaceae</taxon>
        <taxon>Vibrio</taxon>
    </lineage>
</organism>